<evidence type="ECO:0000313" key="5">
    <source>
        <dbReference type="EMBL" id="SYW79100.1"/>
    </source>
</evidence>
<feature type="region of interest" description="Disordered" evidence="1">
    <location>
        <begin position="28"/>
        <end position="49"/>
    </location>
</feature>
<evidence type="ECO:0000256" key="2">
    <source>
        <dbReference type="SAM" id="Phobius"/>
    </source>
</evidence>
<dbReference type="EMBL" id="ULHB01000046">
    <property type="protein sequence ID" value="SYW79100.1"/>
    <property type="molecule type" value="Genomic_DNA"/>
</dbReference>
<protein>
    <submittedName>
        <fullName evidence="4">Uncharacterized protein</fullName>
    </submittedName>
</protein>
<dbReference type="OrthoDB" id="2556326at2759"/>
<keyword evidence="2" id="KW-1133">Transmembrane helix</keyword>
<gene>
    <name evidence="5" type="ORF">UBRO2_02784</name>
    <name evidence="4" type="ORF">UBRO_02509</name>
</gene>
<keyword evidence="2" id="KW-0812">Transmembrane</keyword>
<organism evidence="4 6">
    <name type="scientific">Ustilago bromivora</name>
    <dbReference type="NCBI Taxonomy" id="307758"/>
    <lineage>
        <taxon>Eukaryota</taxon>
        <taxon>Fungi</taxon>
        <taxon>Dikarya</taxon>
        <taxon>Basidiomycota</taxon>
        <taxon>Ustilaginomycotina</taxon>
        <taxon>Ustilaginomycetes</taxon>
        <taxon>Ustilaginales</taxon>
        <taxon>Ustilaginaceae</taxon>
        <taxon>Ustilago</taxon>
    </lineage>
</organism>
<feature type="signal peptide" evidence="3">
    <location>
        <begin position="1"/>
        <end position="23"/>
    </location>
</feature>
<evidence type="ECO:0000313" key="7">
    <source>
        <dbReference type="Proteomes" id="UP000658997"/>
    </source>
</evidence>
<name>A0A1K0G1C1_9BASI</name>
<dbReference type="Proteomes" id="UP000179920">
    <property type="component" value="Chromosome IV"/>
</dbReference>
<feature type="transmembrane region" description="Helical" evidence="2">
    <location>
        <begin position="62"/>
        <end position="81"/>
    </location>
</feature>
<dbReference type="EMBL" id="LT558120">
    <property type="protein sequence ID" value="SAM80648.1"/>
    <property type="molecule type" value="Genomic_DNA"/>
</dbReference>
<proteinExistence type="predicted"/>
<feature type="compositionally biased region" description="Low complexity" evidence="1">
    <location>
        <begin position="215"/>
        <end position="232"/>
    </location>
</feature>
<sequence length="232" mass="24107">MIVSLSLARFLLFTLAVATFAHAAPNTPDPMRSNHIRRPPASSHPKTVAKRGLAGIPGDIEYMGFFGSLLAIPTMISYLGIQTNYNLQKSYFNSQIQAEYYKQSREMLRAHAAKLIQEQEKKFAKAGQTWPGMVYDAEGNLRQRAKPPMIGGKVVDAPPKPERQVVGAGDAGGVAGSSGTGVGGSGAEVGAGEGGKQSVGTDDSASAGVVDATRSPGLSDGSSGGDALSKSI</sequence>
<feature type="region of interest" description="Disordered" evidence="1">
    <location>
        <begin position="154"/>
        <end position="232"/>
    </location>
</feature>
<evidence type="ECO:0000256" key="3">
    <source>
        <dbReference type="SAM" id="SignalP"/>
    </source>
</evidence>
<evidence type="ECO:0000313" key="4">
    <source>
        <dbReference type="EMBL" id="SAM80648.1"/>
    </source>
</evidence>
<feature type="chain" id="PRO_5038218745" evidence="3">
    <location>
        <begin position="24"/>
        <end position="232"/>
    </location>
</feature>
<accession>A0A1K0G1C1</accession>
<keyword evidence="7" id="KW-1185">Reference proteome</keyword>
<evidence type="ECO:0000256" key="1">
    <source>
        <dbReference type="SAM" id="MobiDB-lite"/>
    </source>
</evidence>
<reference evidence="5" key="3">
    <citation type="submission" date="2018-08" db="EMBL/GenBank/DDBJ databases">
        <authorList>
            <person name="Guldener U."/>
        </authorList>
    </citation>
    <scope>NUCLEOTIDE SEQUENCE</scope>
    <source>
        <strain evidence="5">UB2</strain>
    </source>
</reference>
<keyword evidence="3" id="KW-0732">Signal</keyword>
<reference evidence="6" key="2">
    <citation type="submission" date="2016-04" db="EMBL/GenBank/DDBJ databases">
        <authorList>
            <person name="Guldener U."/>
            <person name="Guldener U."/>
        </authorList>
    </citation>
    <scope>NUCLEOTIDE SEQUENCE [LARGE SCALE GENOMIC DNA]</scope>
    <source>
        <strain evidence="6">UB2112</strain>
    </source>
</reference>
<dbReference type="Proteomes" id="UP000658997">
    <property type="component" value="Unassembled WGS sequence"/>
</dbReference>
<feature type="compositionally biased region" description="Gly residues" evidence="1">
    <location>
        <begin position="169"/>
        <end position="197"/>
    </location>
</feature>
<keyword evidence="2" id="KW-0472">Membrane</keyword>
<evidence type="ECO:0000313" key="6">
    <source>
        <dbReference type="Proteomes" id="UP000179920"/>
    </source>
</evidence>
<dbReference type="AlphaFoldDB" id="A0A1K0G1C1"/>
<reference evidence="4" key="1">
    <citation type="submission" date="2016-04" db="EMBL/GenBank/DDBJ databases">
        <authorList>
            <person name="Evans L.H."/>
            <person name="Alamgir A."/>
            <person name="Owens N."/>
            <person name="Weber N.D."/>
            <person name="Virtaneva K."/>
            <person name="Barbian K."/>
            <person name="Babar A."/>
            <person name="Rosenke K."/>
        </authorList>
    </citation>
    <scope>NUCLEOTIDE SEQUENCE</scope>
    <source>
        <strain evidence="4">UB2112</strain>
    </source>
</reference>